<reference evidence="2" key="1">
    <citation type="journal article" date="2019" name="Nat. Commun.">
        <title>The genome of broomcorn millet.</title>
        <authorList>
            <person name="Zou C."/>
            <person name="Miki D."/>
            <person name="Li D."/>
            <person name="Tang Q."/>
            <person name="Xiao L."/>
            <person name="Rajput S."/>
            <person name="Deng P."/>
            <person name="Jia W."/>
            <person name="Huang R."/>
            <person name="Zhang M."/>
            <person name="Sun Y."/>
            <person name="Hu J."/>
            <person name="Fu X."/>
            <person name="Schnable P.S."/>
            <person name="Li F."/>
            <person name="Zhang H."/>
            <person name="Feng B."/>
            <person name="Zhu X."/>
            <person name="Liu R."/>
            <person name="Schnable J.C."/>
            <person name="Zhu J.-K."/>
            <person name="Zhang H."/>
        </authorList>
    </citation>
    <scope>NUCLEOTIDE SEQUENCE [LARGE SCALE GENOMIC DNA]</scope>
</reference>
<dbReference type="Proteomes" id="UP000275267">
    <property type="component" value="Unassembled WGS sequence"/>
</dbReference>
<evidence type="ECO:0000313" key="1">
    <source>
        <dbReference type="EMBL" id="RLN08768.1"/>
    </source>
</evidence>
<proteinExistence type="predicted"/>
<accession>A0A3L6RSK4</accession>
<name>A0A3L6RSK4_PANMI</name>
<gene>
    <name evidence="1" type="ORF">C2845_PM11G05150</name>
</gene>
<organism evidence="1 2">
    <name type="scientific">Panicum miliaceum</name>
    <name type="common">Proso millet</name>
    <name type="synonym">Broomcorn millet</name>
    <dbReference type="NCBI Taxonomy" id="4540"/>
    <lineage>
        <taxon>Eukaryota</taxon>
        <taxon>Viridiplantae</taxon>
        <taxon>Streptophyta</taxon>
        <taxon>Embryophyta</taxon>
        <taxon>Tracheophyta</taxon>
        <taxon>Spermatophyta</taxon>
        <taxon>Magnoliopsida</taxon>
        <taxon>Liliopsida</taxon>
        <taxon>Poales</taxon>
        <taxon>Poaceae</taxon>
        <taxon>PACMAD clade</taxon>
        <taxon>Panicoideae</taxon>
        <taxon>Panicodae</taxon>
        <taxon>Paniceae</taxon>
        <taxon>Panicinae</taxon>
        <taxon>Panicum</taxon>
        <taxon>Panicum sect. Panicum</taxon>
    </lineage>
</organism>
<keyword evidence="2" id="KW-1185">Reference proteome</keyword>
<dbReference type="EMBL" id="PQIB02000007">
    <property type="protein sequence ID" value="RLN08768.1"/>
    <property type="molecule type" value="Genomic_DNA"/>
</dbReference>
<evidence type="ECO:0000313" key="2">
    <source>
        <dbReference type="Proteomes" id="UP000275267"/>
    </source>
</evidence>
<sequence length="95" mass="10415">MAEKHGSGILLGYMGMLRGIWRQICTSWLGGKGCLFERKLRTRLGHADSGGCRMQRKCRVCYAVGGGAGGPFLGGNRWDHLEVDKQLGVFFKVGL</sequence>
<protein>
    <submittedName>
        <fullName evidence="1">Uncharacterized protein</fullName>
    </submittedName>
</protein>
<comment type="caution">
    <text evidence="1">The sequence shown here is derived from an EMBL/GenBank/DDBJ whole genome shotgun (WGS) entry which is preliminary data.</text>
</comment>
<dbReference type="AlphaFoldDB" id="A0A3L6RSK4"/>